<sequence>MLMVLSLRHNRAYHAAALLSPSNILLTAPRNWARWQAADRCYLPEIGAHLCPYPSNSNYLEQGPRQHLVMELSRSGC</sequence>
<keyword evidence="2" id="KW-1185">Reference proteome</keyword>
<gene>
    <name evidence="1" type="ORF">NEZAVI_LOCUS7607</name>
</gene>
<evidence type="ECO:0000313" key="1">
    <source>
        <dbReference type="EMBL" id="CAH1397849.1"/>
    </source>
</evidence>
<accession>A0A9P0H9L9</accession>
<evidence type="ECO:0000313" key="2">
    <source>
        <dbReference type="Proteomes" id="UP001152798"/>
    </source>
</evidence>
<protein>
    <submittedName>
        <fullName evidence="1">Uncharacterized protein</fullName>
    </submittedName>
</protein>
<dbReference type="Proteomes" id="UP001152798">
    <property type="component" value="Chromosome 4"/>
</dbReference>
<organism evidence="1 2">
    <name type="scientific">Nezara viridula</name>
    <name type="common">Southern green stink bug</name>
    <name type="synonym">Cimex viridulus</name>
    <dbReference type="NCBI Taxonomy" id="85310"/>
    <lineage>
        <taxon>Eukaryota</taxon>
        <taxon>Metazoa</taxon>
        <taxon>Ecdysozoa</taxon>
        <taxon>Arthropoda</taxon>
        <taxon>Hexapoda</taxon>
        <taxon>Insecta</taxon>
        <taxon>Pterygota</taxon>
        <taxon>Neoptera</taxon>
        <taxon>Paraneoptera</taxon>
        <taxon>Hemiptera</taxon>
        <taxon>Heteroptera</taxon>
        <taxon>Panheteroptera</taxon>
        <taxon>Pentatomomorpha</taxon>
        <taxon>Pentatomoidea</taxon>
        <taxon>Pentatomidae</taxon>
        <taxon>Pentatominae</taxon>
        <taxon>Nezara</taxon>
    </lineage>
</organism>
<proteinExistence type="predicted"/>
<name>A0A9P0H9L9_NEZVI</name>
<reference evidence="1" key="1">
    <citation type="submission" date="2022-01" db="EMBL/GenBank/DDBJ databases">
        <authorList>
            <person name="King R."/>
        </authorList>
    </citation>
    <scope>NUCLEOTIDE SEQUENCE</scope>
</reference>
<dbReference type="AlphaFoldDB" id="A0A9P0H9L9"/>
<dbReference type="EMBL" id="OV725080">
    <property type="protein sequence ID" value="CAH1397849.1"/>
    <property type="molecule type" value="Genomic_DNA"/>
</dbReference>